<accession>A0ABV7S8H0</accession>
<protein>
    <submittedName>
        <fullName evidence="1">Uncharacterized protein</fullName>
    </submittedName>
</protein>
<dbReference type="RefSeq" id="WP_310780137.1">
    <property type="nucleotide sequence ID" value="NZ_JBHRWR010000008.1"/>
</dbReference>
<keyword evidence="2" id="KW-1185">Reference proteome</keyword>
<proteinExistence type="predicted"/>
<organism evidence="1 2">
    <name type="scientific">Streptomyces yaanensis</name>
    <dbReference type="NCBI Taxonomy" id="1142239"/>
    <lineage>
        <taxon>Bacteria</taxon>
        <taxon>Bacillati</taxon>
        <taxon>Actinomycetota</taxon>
        <taxon>Actinomycetes</taxon>
        <taxon>Kitasatosporales</taxon>
        <taxon>Streptomycetaceae</taxon>
        <taxon>Streptomyces</taxon>
    </lineage>
</organism>
<evidence type="ECO:0000313" key="1">
    <source>
        <dbReference type="EMBL" id="MFC3573314.1"/>
    </source>
</evidence>
<sequence>MLATIAAVTLSAARDALVEGHHRRTAEGESLDEVAAAERARRAFDLIEKGLSGCAVKA</sequence>
<comment type="caution">
    <text evidence="1">The sequence shown here is derived from an EMBL/GenBank/DDBJ whole genome shotgun (WGS) entry which is preliminary data.</text>
</comment>
<reference evidence="2" key="1">
    <citation type="journal article" date="2019" name="Int. J. Syst. Evol. Microbiol.">
        <title>The Global Catalogue of Microorganisms (GCM) 10K type strain sequencing project: providing services to taxonomists for standard genome sequencing and annotation.</title>
        <authorList>
            <consortium name="The Broad Institute Genomics Platform"/>
            <consortium name="The Broad Institute Genome Sequencing Center for Infectious Disease"/>
            <person name="Wu L."/>
            <person name="Ma J."/>
        </authorList>
    </citation>
    <scope>NUCLEOTIDE SEQUENCE [LARGE SCALE GENOMIC DNA]</scope>
    <source>
        <strain evidence="2">CGMCC 4.7035</strain>
    </source>
</reference>
<dbReference type="Proteomes" id="UP001595701">
    <property type="component" value="Unassembled WGS sequence"/>
</dbReference>
<dbReference type="EMBL" id="JBHRWR010000008">
    <property type="protein sequence ID" value="MFC3573314.1"/>
    <property type="molecule type" value="Genomic_DNA"/>
</dbReference>
<evidence type="ECO:0000313" key="2">
    <source>
        <dbReference type="Proteomes" id="UP001595701"/>
    </source>
</evidence>
<name>A0ABV7S8H0_9ACTN</name>
<gene>
    <name evidence="1" type="ORF">ACFOZ0_08495</name>
</gene>